<sequence length="179" mass="20313">MGRVTASPKREDPPQTPAGMAGSHLNNIPLSVAMERLGLRSQMRDNGPVVFDGLQQQQQIGRRSKLVQEKAAMDKAIIEIITSGQWERLEPNSSKSIAVGNHHVCVSYDEEMEVGYRTWEWHGHMLLYDEEEGMYKPEYVYGNYFEPLQGVLKIASNTLPLEVCIVFRYSIEVSKSWSP</sequence>
<dbReference type="AlphaFoldDB" id="D8T2E3"/>
<organism evidence="3">
    <name type="scientific">Selaginella moellendorffii</name>
    <name type="common">Spikemoss</name>
    <dbReference type="NCBI Taxonomy" id="88036"/>
    <lineage>
        <taxon>Eukaryota</taxon>
        <taxon>Viridiplantae</taxon>
        <taxon>Streptophyta</taxon>
        <taxon>Embryophyta</taxon>
        <taxon>Tracheophyta</taxon>
        <taxon>Lycopodiopsida</taxon>
        <taxon>Selaginellales</taxon>
        <taxon>Selaginellaceae</taxon>
        <taxon>Selaginella</taxon>
    </lineage>
</organism>
<dbReference type="HOGENOM" id="CLU_1520384_0_0_1"/>
<evidence type="ECO:0000313" key="2">
    <source>
        <dbReference type="EMBL" id="EFJ09192.1"/>
    </source>
</evidence>
<keyword evidence="3" id="KW-1185">Reference proteome</keyword>
<evidence type="ECO:0000313" key="3">
    <source>
        <dbReference type="Proteomes" id="UP000001514"/>
    </source>
</evidence>
<reference evidence="2 3" key="1">
    <citation type="journal article" date="2011" name="Science">
        <title>The Selaginella genome identifies genetic changes associated with the evolution of vascular plants.</title>
        <authorList>
            <person name="Banks J.A."/>
            <person name="Nishiyama T."/>
            <person name="Hasebe M."/>
            <person name="Bowman J.L."/>
            <person name="Gribskov M."/>
            <person name="dePamphilis C."/>
            <person name="Albert V.A."/>
            <person name="Aono N."/>
            <person name="Aoyama T."/>
            <person name="Ambrose B.A."/>
            <person name="Ashton N.W."/>
            <person name="Axtell M.J."/>
            <person name="Barker E."/>
            <person name="Barker M.S."/>
            <person name="Bennetzen J.L."/>
            <person name="Bonawitz N.D."/>
            <person name="Chapple C."/>
            <person name="Cheng C."/>
            <person name="Correa L.G."/>
            <person name="Dacre M."/>
            <person name="DeBarry J."/>
            <person name="Dreyer I."/>
            <person name="Elias M."/>
            <person name="Engstrom E.M."/>
            <person name="Estelle M."/>
            <person name="Feng L."/>
            <person name="Finet C."/>
            <person name="Floyd S.K."/>
            <person name="Frommer W.B."/>
            <person name="Fujita T."/>
            <person name="Gramzow L."/>
            <person name="Gutensohn M."/>
            <person name="Harholt J."/>
            <person name="Hattori M."/>
            <person name="Heyl A."/>
            <person name="Hirai T."/>
            <person name="Hiwatashi Y."/>
            <person name="Ishikawa M."/>
            <person name="Iwata M."/>
            <person name="Karol K.G."/>
            <person name="Koehler B."/>
            <person name="Kolukisaoglu U."/>
            <person name="Kubo M."/>
            <person name="Kurata T."/>
            <person name="Lalonde S."/>
            <person name="Li K."/>
            <person name="Li Y."/>
            <person name="Litt A."/>
            <person name="Lyons E."/>
            <person name="Manning G."/>
            <person name="Maruyama T."/>
            <person name="Michael T.P."/>
            <person name="Mikami K."/>
            <person name="Miyazaki S."/>
            <person name="Morinaga S."/>
            <person name="Murata T."/>
            <person name="Mueller-Roeber B."/>
            <person name="Nelson D.R."/>
            <person name="Obara M."/>
            <person name="Oguri Y."/>
            <person name="Olmstead R.G."/>
            <person name="Onodera N."/>
            <person name="Petersen B.L."/>
            <person name="Pils B."/>
            <person name="Prigge M."/>
            <person name="Rensing S.A."/>
            <person name="Riano-Pachon D.M."/>
            <person name="Roberts A.W."/>
            <person name="Sato Y."/>
            <person name="Scheller H.V."/>
            <person name="Schulz B."/>
            <person name="Schulz C."/>
            <person name="Shakirov E.V."/>
            <person name="Shibagaki N."/>
            <person name="Shinohara N."/>
            <person name="Shippen D.E."/>
            <person name="Soerensen I."/>
            <person name="Sotooka R."/>
            <person name="Sugimoto N."/>
            <person name="Sugita M."/>
            <person name="Sumikawa N."/>
            <person name="Tanurdzic M."/>
            <person name="Theissen G."/>
            <person name="Ulvskov P."/>
            <person name="Wakazuki S."/>
            <person name="Weng J.K."/>
            <person name="Willats W.W."/>
            <person name="Wipf D."/>
            <person name="Wolf P.G."/>
            <person name="Yang L."/>
            <person name="Zimmer A.D."/>
            <person name="Zhu Q."/>
            <person name="Mitros T."/>
            <person name="Hellsten U."/>
            <person name="Loque D."/>
            <person name="Otillar R."/>
            <person name="Salamov A."/>
            <person name="Schmutz J."/>
            <person name="Shapiro H."/>
            <person name="Lindquist E."/>
            <person name="Lucas S."/>
            <person name="Rokhsar D."/>
            <person name="Grigoriev I.V."/>
        </authorList>
    </citation>
    <scope>NUCLEOTIDE SEQUENCE [LARGE SCALE GENOMIC DNA]</scope>
</reference>
<dbReference type="OMA" id="VFRYSIE"/>
<accession>D8T2E3</accession>
<dbReference type="eggNOG" id="ENOG502QTGF">
    <property type="taxonomic scope" value="Eukaryota"/>
</dbReference>
<feature type="region of interest" description="Disordered" evidence="1">
    <location>
        <begin position="1"/>
        <end position="25"/>
    </location>
</feature>
<evidence type="ECO:0000256" key="1">
    <source>
        <dbReference type="SAM" id="MobiDB-lite"/>
    </source>
</evidence>
<dbReference type="Gramene" id="EFJ09192">
    <property type="protein sequence ID" value="EFJ09192"/>
    <property type="gene ID" value="SELMODRAFT_447804"/>
</dbReference>
<dbReference type="FunCoup" id="D8T2E3">
    <property type="interactions" value="905"/>
</dbReference>
<proteinExistence type="predicted"/>
<dbReference type="PANTHER" id="PTHR35286">
    <property type="entry name" value="EXPRESSED PROTEIN"/>
    <property type="match status" value="1"/>
</dbReference>
<dbReference type="InParanoid" id="D8T2E3"/>
<dbReference type="EMBL" id="GL377665">
    <property type="protein sequence ID" value="EFJ09192.1"/>
    <property type="molecule type" value="Genomic_DNA"/>
</dbReference>
<dbReference type="Proteomes" id="UP000001514">
    <property type="component" value="Unassembled WGS sequence"/>
</dbReference>
<dbReference type="STRING" id="88036.D8T2E3"/>
<name>D8T2E3_SELML</name>
<dbReference type="PANTHER" id="PTHR35286:SF1">
    <property type="entry name" value="EXPRESSED PROTEIN"/>
    <property type="match status" value="1"/>
</dbReference>
<protein>
    <submittedName>
        <fullName evidence="2">Uncharacterized protein</fullName>
    </submittedName>
</protein>
<gene>
    <name evidence="2" type="ORF">SELMODRAFT_447804</name>
</gene>
<dbReference type="KEGG" id="smo:SELMODRAFT_447804"/>